<reference evidence="1" key="1">
    <citation type="submission" date="2023-03" db="EMBL/GenBank/DDBJ databases">
        <title>Amycolatopsis taiwanensis NBRC 103393.</title>
        <authorList>
            <person name="Ichikawa N."/>
            <person name="Sato H."/>
            <person name="Tonouchi N."/>
        </authorList>
    </citation>
    <scope>NUCLEOTIDE SEQUENCE</scope>
    <source>
        <strain evidence="1">NBRC 103393</strain>
    </source>
</reference>
<organism evidence="1 2">
    <name type="scientific">Amycolatopsis taiwanensis</name>
    <dbReference type="NCBI Taxonomy" id="342230"/>
    <lineage>
        <taxon>Bacteria</taxon>
        <taxon>Bacillati</taxon>
        <taxon>Actinomycetota</taxon>
        <taxon>Actinomycetes</taxon>
        <taxon>Pseudonocardiales</taxon>
        <taxon>Pseudonocardiaceae</taxon>
        <taxon>Amycolatopsis</taxon>
    </lineage>
</organism>
<name>A0A9W6R9W7_9PSEU</name>
<protein>
    <submittedName>
        <fullName evidence="1">Uncharacterized protein</fullName>
    </submittedName>
</protein>
<dbReference type="EMBL" id="BSTI01000042">
    <property type="protein sequence ID" value="GLY71638.1"/>
    <property type="molecule type" value="Genomic_DNA"/>
</dbReference>
<gene>
    <name evidence="1" type="ORF">Atai01_82570</name>
</gene>
<evidence type="ECO:0000313" key="2">
    <source>
        <dbReference type="Proteomes" id="UP001165136"/>
    </source>
</evidence>
<keyword evidence="2" id="KW-1185">Reference proteome</keyword>
<evidence type="ECO:0000313" key="1">
    <source>
        <dbReference type="EMBL" id="GLY71638.1"/>
    </source>
</evidence>
<dbReference type="Proteomes" id="UP001165136">
    <property type="component" value="Unassembled WGS sequence"/>
</dbReference>
<dbReference type="AlphaFoldDB" id="A0A9W6R9W7"/>
<accession>A0A9W6R9W7</accession>
<sequence>MSRTDAGPRHGVQSKSPGWLPLDFPSLRRHEFGMFAAAHSRTFTAVDAVLLEPIVQARLTNPNSRAA</sequence>
<comment type="caution">
    <text evidence="1">The sequence shown here is derived from an EMBL/GenBank/DDBJ whole genome shotgun (WGS) entry which is preliminary data.</text>
</comment>
<proteinExistence type="predicted"/>